<reference evidence="3" key="4">
    <citation type="submission" date="2024-05" db="EMBL/GenBank/DDBJ databases">
        <authorList>
            <person name="Sun Q."/>
            <person name="Zhou Y."/>
        </authorList>
    </citation>
    <scope>NUCLEOTIDE SEQUENCE</scope>
    <source>
        <strain evidence="3">CGMCC 4.5581</strain>
    </source>
</reference>
<evidence type="ECO:0000259" key="2">
    <source>
        <dbReference type="Pfam" id="PF00582"/>
    </source>
</evidence>
<dbReference type="InterPro" id="IPR006016">
    <property type="entry name" value="UspA"/>
</dbReference>
<comment type="similarity">
    <text evidence="1">Belongs to the universal stress protein A family.</text>
</comment>
<reference evidence="4 5" key="3">
    <citation type="submission" date="2020-02" db="EMBL/GenBank/DDBJ databases">
        <title>Sequencing the genomes of 1000 actinobacteria strains.</title>
        <authorList>
            <person name="Klenk H.-P."/>
        </authorList>
    </citation>
    <scope>NUCLEOTIDE SEQUENCE [LARGE SCALE GENOMIC DNA]</scope>
    <source>
        <strain evidence="4 5">DSM 45201</strain>
    </source>
</reference>
<dbReference type="RefSeq" id="WP_166753917.1">
    <property type="nucleotide sequence ID" value="NZ_BAABJU010000010.1"/>
</dbReference>
<keyword evidence="6" id="KW-1185">Reference proteome</keyword>
<evidence type="ECO:0000313" key="6">
    <source>
        <dbReference type="Proteomes" id="UP000648663"/>
    </source>
</evidence>
<gene>
    <name evidence="4" type="ORF">FB380_000759</name>
    <name evidence="3" type="ORF">GCM10011589_18610</name>
</gene>
<evidence type="ECO:0000256" key="1">
    <source>
        <dbReference type="ARBA" id="ARBA00008791"/>
    </source>
</evidence>
<dbReference type="EMBL" id="BMMI01000003">
    <property type="protein sequence ID" value="GGL62721.1"/>
    <property type="molecule type" value="Genomic_DNA"/>
</dbReference>
<comment type="caution">
    <text evidence="4">The sequence shown here is derived from an EMBL/GenBank/DDBJ whole genome shotgun (WGS) entry which is preliminary data.</text>
</comment>
<dbReference type="Pfam" id="PF00582">
    <property type="entry name" value="Usp"/>
    <property type="match status" value="2"/>
</dbReference>
<reference evidence="6" key="2">
    <citation type="journal article" date="2019" name="Int. J. Syst. Evol. Microbiol.">
        <title>The Global Catalogue of Microorganisms (GCM) 10K type strain sequencing project: providing services to taxonomists for standard genome sequencing and annotation.</title>
        <authorList>
            <consortium name="The Broad Institute Genomics Platform"/>
            <consortium name="The Broad Institute Genome Sequencing Center for Infectious Disease"/>
            <person name="Wu L."/>
            <person name="Ma J."/>
        </authorList>
    </citation>
    <scope>NUCLEOTIDE SEQUENCE [LARGE SCALE GENOMIC DNA]</scope>
    <source>
        <strain evidence="6">CGMCC 4.5581</strain>
    </source>
</reference>
<dbReference type="PANTHER" id="PTHR46268:SF6">
    <property type="entry name" value="UNIVERSAL STRESS PROTEIN UP12"/>
    <property type="match status" value="1"/>
</dbReference>
<dbReference type="AlphaFoldDB" id="A0A846LDV0"/>
<feature type="domain" description="UspA" evidence="2">
    <location>
        <begin position="168"/>
        <end position="293"/>
    </location>
</feature>
<dbReference type="PRINTS" id="PR01438">
    <property type="entry name" value="UNVRSLSTRESS"/>
</dbReference>
<dbReference type="Gene3D" id="3.40.50.12370">
    <property type="match status" value="2"/>
</dbReference>
<dbReference type="Proteomes" id="UP000648663">
    <property type="component" value="Unassembled WGS sequence"/>
</dbReference>
<proteinExistence type="inferred from homology"/>
<organism evidence="4 5">
    <name type="scientific">Modestobacter marinus</name>
    <dbReference type="NCBI Taxonomy" id="477641"/>
    <lineage>
        <taxon>Bacteria</taxon>
        <taxon>Bacillati</taxon>
        <taxon>Actinomycetota</taxon>
        <taxon>Actinomycetes</taxon>
        <taxon>Geodermatophilales</taxon>
        <taxon>Geodermatophilaceae</taxon>
        <taxon>Modestobacter</taxon>
    </lineage>
</organism>
<dbReference type="InterPro" id="IPR006015">
    <property type="entry name" value="Universal_stress_UspA"/>
</dbReference>
<dbReference type="Proteomes" id="UP000552836">
    <property type="component" value="Unassembled WGS sequence"/>
</dbReference>
<evidence type="ECO:0000313" key="4">
    <source>
        <dbReference type="EMBL" id="NIH66313.1"/>
    </source>
</evidence>
<dbReference type="EMBL" id="JAAMPA010000001">
    <property type="protein sequence ID" value="NIH66313.1"/>
    <property type="molecule type" value="Genomic_DNA"/>
</dbReference>
<feature type="domain" description="UspA" evidence="2">
    <location>
        <begin position="12"/>
        <end position="141"/>
    </location>
</feature>
<name>A0A846LDV0_9ACTN</name>
<protein>
    <submittedName>
        <fullName evidence="4">Nucleotide-binding universal stress UspA family protein</fullName>
    </submittedName>
    <submittedName>
        <fullName evidence="3">Universal stress protein</fullName>
    </submittedName>
</protein>
<reference evidence="3" key="1">
    <citation type="journal article" date="2014" name="Int. J. Syst. Evol. Microbiol.">
        <title>Complete genome of a new Firmicutes species belonging to the dominant human colonic microbiota ('Ruminococcus bicirculans') reveals two chromosomes and a selective capacity to utilize plant glucans.</title>
        <authorList>
            <consortium name="NISC Comparative Sequencing Program"/>
            <person name="Wegmann U."/>
            <person name="Louis P."/>
            <person name="Goesmann A."/>
            <person name="Henrissat B."/>
            <person name="Duncan S.H."/>
            <person name="Flint H.J."/>
        </authorList>
    </citation>
    <scope>NUCLEOTIDE SEQUENCE</scope>
    <source>
        <strain evidence="3">CGMCC 4.5581</strain>
    </source>
</reference>
<evidence type="ECO:0000313" key="3">
    <source>
        <dbReference type="EMBL" id="GGL62721.1"/>
    </source>
</evidence>
<accession>A0A846LDV0</accession>
<dbReference type="CDD" id="cd00293">
    <property type="entry name" value="USP-like"/>
    <property type="match status" value="1"/>
</dbReference>
<sequence>MTVLLGLEAAEHSGGDDGALRLAAGLAGAEGSPVVVTTVVPLDPPQATASRLDREYRQWRAALTATRHAEALTALRRAGVEDVRAAVVPASSVPAGLVESAHRYGARLIVLGAATEAPAGRFAPGSVAEPLLHSSPVPLALAPRAWSAPAEPTGLTCTWADAARSSDALSATRALAGRWGVPIRLATFVPERAALLPSETGLPLEHVVSEEWAGQVQGSLDDVVADWSGPWPAPETVQGRGAGWAGAVAAVPWLPGDVLVLGSSRLGPEGRVFLGSTATKILRAATVPVLVVPRGEGGAPPST</sequence>
<dbReference type="SUPFAM" id="SSF52402">
    <property type="entry name" value="Adenine nucleotide alpha hydrolases-like"/>
    <property type="match status" value="2"/>
</dbReference>
<evidence type="ECO:0000313" key="5">
    <source>
        <dbReference type="Proteomes" id="UP000552836"/>
    </source>
</evidence>
<dbReference type="PANTHER" id="PTHR46268">
    <property type="entry name" value="STRESS RESPONSE PROTEIN NHAX"/>
    <property type="match status" value="1"/>
</dbReference>